<name>A0A3S8U5X2_9RHOB</name>
<feature type="domain" description="SCP" evidence="2">
    <location>
        <begin position="75"/>
        <end position="199"/>
    </location>
</feature>
<feature type="chain" id="PRO_5019358950" evidence="1">
    <location>
        <begin position="42"/>
        <end position="202"/>
    </location>
</feature>
<gene>
    <name evidence="3" type="ORF">EI545_08850</name>
</gene>
<dbReference type="InterPro" id="IPR014044">
    <property type="entry name" value="CAP_dom"/>
</dbReference>
<dbReference type="PANTHER" id="PTHR31157">
    <property type="entry name" value="SCP DOMAIN-CONTAINING PROTEIN"/>
    <property type="match status" value="1"/>
</dbReference>
<dbReference type="SUPFAM" id="SSF55797">
    <property type="entry name" value="PR-1-like"/>
    <property type="match status" value="1"/>
</dbReference>
<reference evidence="3 4" key="1">
    <citation type="submission" date="2018-12" db="EMBL/GenBank/DDBJ databases">
        <title>Complete genome sequencing of Tabrizicola sp. K13M18.</title>
        <authorList>
            <person name="Bae J.-W."/>
        </authorList>
    </citation>
    <scope>NUCLEOTIDE SEQUENCE [LARGE SCALE GENOMIC DNA]</scope>
    <source>
        <strain evidence="3 4">K13M18</strain>
    </source>
</reference>
<dbReference type="KEGG" id="taw:EI545_08850"/>
<evidence type="ECO:0000313" key="3">
    <source>
        <dbReference type="EMBL" id="AZL58939.1"/>
    </source>
</evidence>
<organism evidence="3 4">
    <name type="scientific">Tabrizicola piscis</name>
    <dbReference type="NCBI Taxonomy" id="2494374"/>
    <lineage>
        <taxon>Bacteria</taxon>
        <taxon>Pseudomonadati</taxon>
        <taxon>Pseudomonadota</taxon>
        <taxon>Alphaproteobacteria</taxon>
        <taxon>Rhodobacterales</taxon>
        <taxon>Paracoccaceae</taxon>
        <taxon>Tabrizicola</taxon>
    </lineage>
</organism>
<dbReference type="Pfam" id="PF00188">
    <property type="entry name" value="CAP"/>
    <property type="match status" value="1"/>
</dbReference>
<dbReference type="AlphaFoldDB" id="A0A3S8U5X2"/>
<evidence type="ECO:0000259" key="2">
    <source>
        <dbReference type="Pfam" id="PF00188"/>
    </source>
</evidence>
<keyword evidence="4" id="KW-1185">Reference proteome</keyword>
<dbReference type="Gene3D" id="3.40.33.10">
    <property type="entry name" value="CAP"/>
    <property type="match status" value="1"/>
</dbReference>
<accession>A0A3S8U5X2</accession>
<keyword evidence="1" id="KW-0732">Signal</keyword>
<dbReference type="EMBL" id="CP034328">
    <property type="protein sequence ID" value="AZL58939.1"/>
    <property type="molecule type" value="Genomic_DNA"/>
</dbReference>
<dbReference type="Proteomes" id="UP000282002">
    <property type="component" value="Chromosome"/>
</dbReference>
<proteinExistence type="predicted"/>
<dbReference type="OrthoDB" id="9811255at2"/>
<feature type="signal peptide" evidence="1">
    <location>
        <begin position="1"/>
        <end position="41"/>
    </location>
</feature>
<dbReference type="PANTHER" id="PTHR31157:SF1">
    <property type="entry name" value="SCP DOMAIN-CONTAINING PROTEIN"/>
    <property type="match status" value="1"/>
</dbReference>
<protein>
    <submittedName>
        <fullName evidence="3">CAP domain-containing protein</fullName>
    </submittedName>
</protein>
<evidence type="ECO:0000256" key="1">
    <source>
        <dbReference type="SAM" id="SignalP"/>
    </source>
</evidence>
<dbReference type="CDD" id="cd05379">
    <property type="entry name" value="CAP_bacterial"/>
    <property type="match status" value="1"/>
</dbReference>
<sequence length="202" mass="21658">MITAISLSRPSWKTMCHSMPKPSWLNALAVTLALTIGQFPAAPAMANSTDVVIDASSSSVASASSMATAKEVLGILNAARSKAGCGPLKINNKLMAAAKTHATNMAQKDFFGHANRDGSKFSKRVKRQGYKYRMVAENIAAGQASARQAANAWLSSAGHRRNILNCKLKETGVAVAYQANDKPIMGNSKPFYYYWVQVFASP</sequence>
<dbReference type="InterPro" id="IPR035940">
    <property type="entry name" value="CAP_sf"/>
</dbReference>
<evidence type="ECO:0000313" key="4">
    <source>
        <dbReference type="Proteomes" id="UP000282002"/>
    </source>
</evidence>